<dbReference type="InterPro" id="IPR050194">
    <property type="entry name" value="Glycosyltransferase_grp1"/>
</dbReference>
<feature type="domain" description="Glycosyl transferase family 1" evidence="1">
    <location>
        <begin position="187"/>
        <end position="348"/>
    </location>
</feature>
<dbReference type="PANTHER" id="PTHR45947">
    <property type="entry name" value="SULFOQUINOVOSYL TRANSFERASE SQD2"/>
    <property type="match status" value="1"/>
</dbReference>
<protein>
    <submittedName>
        <fullName evidence="3">Glycosyltransferase</fullName>
    </submittedName>
</protein>
<dbReference type="InterPro" id="IPR028098">
    <property type="entry name" value="Glyco_trans_4-like_N"/>
</dbReference>
<feature type="domain" description="Glycosyltransferase subfamily 4-like N-terminal" evidence="2">
    <location>
        <begin position="14"/>
        <end position="177"/>
    </location>
</feature>
<dbReference type="CDD" id="cd03814">
    <property type="entry name" value="GT4-like"/>
    <property type="match status" value="1"/>
</dbReference>
<dbReference type="Proteomes" id="UP000448867">
    <property type="component" value="Unassembled WGS sequence"/>
</dbReference>
<keyword evidence="4" id="KW-1185">Reference proteome</keyword>
<name>A0A7X2IZD3_9BACI</name>
<dbReference type="Pfam" id="PF13439">
    <property type="entry name" value="Glyco_transf_4"/>
    <property type="match status" value="1"/>
</dbReference>
<dbReference type="Gene3D" id="3.40.50.2000">
    <property type="entry name" value="Glycogen Phosphorylase B"/>
    <property type="match status" value="2"/>
</dbReference>
<dbReference type="RefSeq" id="WP_154307548.1">
    <property type="nucleotide sequence ID" value="NZ_WKKI01000015.1"/>
</dbReference>
<accession>A0A7X2IZD3</accession>
<dbReference type="SUPFAM" id="SSF53756">
    <property type="entry name" value="UDP-Glycosyltransferase/glycogen phosphorylase"/>
    <property type="match status" value="1"/>
</dbReference>
<reference evidence="3 4" key="1">
    <citation type="submission" date="2019-11" db="EMBL/GenBank/DDBJ databases">
        <title>Bacillus lacus genome.</title>
        <authorList>
            <person name="Allen C.J."/>
            <person name="Newman J.D."/>
        </authorList>
    </citation>
    <scope>NUCLEOTIDE SEQUENCE [LARGE SCALE GENOMIC DNA]</scope>
    <source>
        <strain evidence="3 4">KCTC 33946</strain>
    </source>
</reference>
<dbReference type="PANTHER" id="PTHR45947:SF3">
    <property type="entry name" value="SULFOQUINOVOSYL TRANSFERASE SQD2"/>
    <property type="match status" value="1"/>
</dbReference>
<comment type="caution">
    <text evidence="3">The sequence shown here is derived from an EMBL/GenBank/DDBJ whole genome shotgun (WGS) entry which is preliminary data.</text>
</comment>
<gene>
    <name evidence="3" type="ORF">GJU40_09500</name>
</gene>
<dbReference type="GO" id="GO:0016758">
    <property type="term" value="F:hexosyltransferase activity"/>
    <property type="evidence" value="ECO:0007669"/>
    <property type="project" value="TreeGrafter"/>
</dbReference>
<organism evidence="3 4">
    <name type="scientific">Metabacillus lacus</name>
    <dbReference type="NCBI Taxonomy" id="1983721"/>
    <lineage>
        <taxon>Bacteria</taxon>
        <taxon>Bacillati</taxon>
        <taxon>Bacillota</taxon>
        <taxon>Bacilli</taxon>
        <taxon>Bacillales</taxon>
        <taxon>Bacillaceae</taxon>
        <taxon>Metabacillus</taxon>
    </lineage>
</organism>
<keyword evidence="3" id="KW-0808">Transferase</keyword>
<evidence type="ECO:0000313" key="3">
    <source>
        <dbReference type="EMBL" id="MRX72384.1"/>
    </source>
</evidence>
<sequence>MKIAIFTDTFAPDVNGVARTLKRYTDYLEAQNIQFRVFAPESTKESLFSSSIHRFASLPFFLYPECRLALPNMVHVKSELQRFQPDIIHIATPFNIGLCGLHYAKKLEIPAVGSYHTDFDQYLDYYDFQFLSKFLWKYMHWFHRPFHKIFVPSNETLSQLEAKGFQNLRLWSRGVDSSLFHPDYSAEKIRKNYNIGEKYILSYVGRLAPEKDIQTLSAIANGLPEEMKKDIHWIIVGDGPSKQDLIKEMPDNVTFAGYLSGEELANIYACSDLFVFPSPTETFGNVVLEALSSGTPVIGANSGGVKNIIQQGKTGLLCEPKHTEEFISGIQSLLQDKNRLQTMSAQARAYAQTQTWDAIFQGLLQQYEEVLQEPAMLRKYA</sequence>
<dbReference type="InterPro" id="IPR001296">
    <property type="entry name" value="Glyco_trans_1"/>
</dbReference>
<dbReference type="Pfam" id="PF00534">
    <property type="entry name" value="Glycos_transf_1"/>
    <property type="match status" value="1"/>
</dbReference>
<evidence type="ECO:0000259" key="1">
    <source>
        <dbReference type="Pfam" id="PF00534"/>
    </source>
</evidence>
<dbReference type="EMBL" id="WKKI01000015">
    <property type="protein sequence ID" value="MRX72384.1"/>
    <property type="molecule type" value="Genomic_DNA"/>
</dbReference>
<proteinExistence type="predicted"/>
<dbReference type="AlphaFoldDB" id="A0A7X2IZD3"/>
<evidence type="ECO:0000259" key="2">
    <source>
        <dbReference type="Pfam" id="PF13439"/>
    </source>
</evidence>
<dbReference type="OrthoDB" id="9802525at2"/>
<evidence type="ECO:0000313" key="4">
    <source>
        <dbReference type="Proteomes" id="UP000448867"/>
    </source>
</evidence>